<dbReference type="Gene3D" id="3.90.180.10">
    <property type="entry name" value="Medium-chain alcohol dehydrogenases, catalytic domain"/>
    <property type="match status" value="1"/>
</dbReference>
<dbReference type="RefSeq" id="WP_184090452.1">
    <property type="nucleotide sequence ID" value="NZ_JACHIJ010000011.1"/>
</dbReference>
<dbReference type="Pfam" id="PF08240">
    <property type="entry name" value="ADH_N"/>
    <property type="match status" value="1"/>
</dbReference>
<gene>
    <name evidence="2" type="ORF">HNQ36_005154</name>
</gene>
<dbReference type="Proteomes" id="UP000521227">
    <property type="component" value="Unassembled WGS sequence"/>
</dbReference>
<dbReference type="InterPro" id="IPR020843">
    <property type="entry name" value="ER"/>
</dbReference>
<protein>
    <submittedName>
        <fullName evidence="2">NADPH:quinone reductase-like Zn-dependent oxidoreductase</fullName>
    </submittedName>
</protein>
<comment type="caution">
    <text evidence="2">The sequence shown here is derived from an EMBL/GenBank/DDBJ whole genome shotgun (WGS) entry which is preliminary data.</text>
</comment>
<dbReference type="Pfam" id="PF00107">
    <property type="entry name" value="ADH_zinc_N"/>
    <property type="match status" value="1"/>
</dbReference>
<evidence type="ECO:0000313" key="2">
    <source>
        <dbReference type="EMBL" id="MBB5055143.1"/>
    </source>
</evidence>
<organism evidence="2 3">
    <name type="scientific">Afipia massiliensis</name>
    <dbReference type="NCBI Taxonomy" id="211460"/>
    <lineage>
        <taxon>Bacteria</taxon>
        <taxon>Pseudomonadati</taxon>
        <taxon>Pseudomonadota</taxon>
        <taxon>Alphaproteobacteria</taxon>
        <taxon>Hyphomicrobiales</taxon>
        <taxon>Nitrobacteraceae</taxon>
        <taxon>Afipia</taxon>
    </lineage>
</organism>
<dbReference type="SMART" id="SM00829">
    <property type="entry name" value="PKS_ER"/>
    <property type="match status" value="1"/>
</dbReference>
<feature type="domain" description="Enoyl reductase (ER)" evidence="1">
    <location>
        <begin position="11"/>
        <end position="333"/>
    </location>
</feature>
<dbReference type="InterPro" id="IPR011032">
    <property type="entry name" value="GroES-like_sf"/>
</dbReference>
<accession>A0A840N515</accession>
<dbReference type="Gene3D" id="3.40.50.720">
    <property type="entry name" value="NAD(P)-binding Rossmann-like Domain"/>
    <property type="match status" value="1"/>
</dbReference>
<dbReference type="GO" id="GO:0016491">
    <property type="term" value="F:oxidoreductase activity"/>
    <property type="evidence" value="ECO:0007669"/>
    <property type="project" value="InterPro"/>
</dbReference>
<proteinExistence type="predicted"/>
<evidence type="ECO:0000259" key="1">
    <source>
        <dbReference type="SMART" id="SM00829"/>
    </source>
</evidence>
<dbReference type="SUPFAM" id="SSF51735">
    <property type="entry name" value="NAD(P)-binding Rossmann-fold domains"/>
    <property type="match status" value="1"/>
</dbReference>
<reference evidence="2 3" key="1">
    <citation type="submission" date="2020-08" db="EMBL/GenBank/DDBJ databases">
        <title>Genomic Encyclopedia of Type Strains, Phase IV (KMG-IV): sequencing the most valuable type-strain genomes for metagenomic binning, comparative biology and taxonomic classification.</title>
        <authorList>
            <person name="Goeker M."/>
        </authorList>
    </citation>
    <scope>NUCLEOTIDE SEQUENCE [LARGE SCALE GENOMIC DNA]</scope>
    <source>
        <strain evidence="2 3">DSM 17498</strain>
    </source>
</reference>
<dbReference type="InterPro" id="IPR013149">
    <property type="entry name" value="ADH-like_C"/>
</dbReference>
<dbReference type="SUPFAM" id="SSF50129">
    <property type="entry name" value="GroES-like"/>
    <property type="match status" value="1"/>
</dbReference>
<dbReference type="AlphaFoldDB" id="A0A840N515"/>
<evidence type="ECO:0000313" key="3">
    <source>
        <dbReference type="Proteomes" id="UP000521227"/>
    </source>
</evidence>
<dbReference type="PANTHER" id="PTHR45033">
    <property type="match status" value="1"/>
</dbReference>
<dbReference type="InterPro" id="IPR013154">
    <property type="entry name" value="ADH-like_N"/>
</dbReference>
<name>A0A840N515_9BRAD</name>
<dbReference type="PANTHER" id="PTHR45033:SF2">
    <property type="entry name" value="ZINC-TYPE ALCOHOL DEHYDROGENASE-LIKE PROTEIN C1773.06C"/>
    <property type="match status" value="1"/>
</dbReference>
<dbReference type="InterPro" id="IPR036291">
    <property type="entry name" value="NAD(P)-bd_dom_sf"/>
</dbReference>
<dbReference type="EMBL" id="JACHIJ010000011">
    <property type="protein sequence ID" value="MBB5055143.1"/>
    <property type="molecule type" value="Genomic_DNA"/>
</dbReference>
<dbReference type="CDD" id="cd08276">
    <property type="entry name" value="MDR7"/>
    <property type="match status" value="1"/>
</dbReference>
<dbReference type="InterPro" id="IPR052711">
    <property type="entry name" value="Zinc_ADH-like"/>
</dbReference>
<sequence length="339" mass="35810">MKVMEIRDAWGLENLRTGARPDPIPGEFDVIVEMQAASINYRDVVMVRGGYGRKGGQLPMIPVSDGAGKVVATGKSVTRVKIGDMVCPNFAQNWFAGPFHENVWAGMLGGYHEGVLQQFMLLPELGVVKAAPHLSAAAAASLPCAALTAWSAIADGGVKPGDTVLTQGTGGVSLFALQFAKLFGARVIVTSSSDDKLKRASAIGADETINYRTFPDWQKRAREIAGPTGIDHVVELAGDLDQSVKAVKAGGTLSVIGVLAGPSPTLALGQVVTRAIRLLGVTAGSLRSFEDMMRAIEVHRIEPTFSIAGKQMEEAPRVIAAIAEGSHFGKICMEFGRLS</sequence>